<dbReference type="CDD" id="cd01647">
    <property type="entry name" value="RT_LTR"/>
    <property type="match status" value="1"/>
</dbReference>
<feature type="domain" description="Reverse transcriptase" evidence="1">
    <location>
        <begin position="56"/>
        <end position="109"/>
    </location>
</feature>
<gene>
    <name evidence="2" type="ORF">U9M48_013328</name>
</gene>
<dbReference type="PANTHER" id="PTHR15503:SF45">
    <property type="entry name" value="RNA-DIRECTED DNA POLYMERASE HOMOLOG"/>
    <property type="match status" value="1"/>
</dbReference>
<accession>A0AAQ3SZ99</accession>
<dbReference type="InterPro" id="IPR043502">
    <property type="entry name" value="DNA/RNA_pol_sf"/>
</dbReference>
<dbReference type="Proteomes" id="UP001341281">
    <property type="component" value="Chromosome 03"/>
</dbReference>
<dbReference type="InterPro" id="IPR032567">
    <property type="entry name" value="RTL1-rel"/>
</dbReference>
<reference evidence="2 3" key="1">
    <citation type="submission" date="2024-02" db="EMBL/GenBank/DDBJ databases">
        <title>High-quality chromosome-scale genome assembly of Pensacola bahiagrass (Paspalum notatum Flugge var. saurae).</title>
        <authorList>
            <person name="Vega J.M."/>
            <person name="Podio M."/>
            <person name="Orjuela J."/>
            <person name="Siena L.A."/>
            <person name="Pessino S.C."/>
            <person name="Combes M.C."/>
            <person name="Mariac C."/>
            <person name="Albertini E."/>
            <person name="Pupilli F."/>
            <person name="Ortiz J.P.A."/>
            <person name="Leblanc O."/>
        </authorList>
    </citation>
    <scope>NUCLEOTIDE SEQUENCE [LARGE SCALE GENOMIC DNA]</scope>
    <source>
        <strain evidence="2">R1</strain>
        <tissue evidence="2">Leaf</tissue>
    </source>
</reference>
<dbReference type="InterPro" id="IPR043128">
    <property type="entry name" value="Rev_trsase/Diguanyl_cyclase"/>
</dbReference>
<dbReference type="Gene3D" id="3.10.10.10">
    <property type="entry name" value="HIV Type 1 Reverse Transcriptase, subunit A, domain 1"/>
    <property type="match status" value="1"/>
</dbReference>
<dbReference type="EMBL" id="CP144747">
    <property type="protein sequence ID" value="WVZ63720.1"/>
    <property type="molecule type" value="Genomic_DNA"/>
</dbReference>
<dbReference type="AlphaFoldDB" id="A0AAQ3SZ99"/>
<dbReference type="SUPFAM" id="SSF56672">
    <property type="entry name" value="DNA/RNA polymerases"/>
    <property type="match status" value="1"/>
</dbReference>
<dbReference type="Gene3D" id="3.30.70.270">
    <property type="match status" value="1"/>
</dbReference>
<evidence type="ECO:0000259" key="1">
    <source>
        <dbReference type="Pfam" id="PF00078"/>
    </source>
</evidence>
<dbReference type="InterPro" id="IPR000477">
    <property type="entry name" value="RT_dom"/>
</dbReference>
<name>A0AAQ3SZ99_PASNO</name>
<dbReference type="Pfam" id="PF00078">
    <property type="entry name" value="RVT_1"/>
    <property type="match status" value="1"/>
</dbReference>
<protein>
    <recommendedName>
        <fullName evidence="1">Reverse transcriptase domain-containing protein</fullName>
    </recommendedName>
</protein>
<proteinExistence type="predicted"/>
<sequence>MEFASDLVPGTAPIAKAPYRMTGKEYDELKKQLDELLEKGFIRCSVSPWGAPVLFVKKKDRSMRMCIDYRELNVVTIKNKYPLPQIDDLLDKLKGARHFSKIDLRSRYH</sequence>
<evidence type="ECO:0000313" key="2">
    <source>
        <dbReference type="EMBL" id="WVZ63720.1"/>
    </source>
</evidence>
<keyword evidence="3" id="KW-1185">Reference proteome</keyword>
<organism evidence="2 3">
    <name type="scientific">Paspalum notatum var. saurae</name>
    <dbReference type="NCBI Taxonomy" id="547442"/>
    <lineage>
        <taxon>Eukaryota</taxon>
        <taxon>Viridiplantae</taxon>
        <taxon>Streptophyta</taxon>
        <taxon>Embryophyta</taxon>
        <taxon>Tracheophyta</taxon>
        <taxon>Spermatophyta</taxon>
        <taxon>Magnoliopsida</taxon>
        <taxon>Liliopsida</taxon>
        <taxon>Poales</taxon>
        <taxon>Poaceae</taxon>
        <taxon>PACMAD clade</taxon>
        <taxon>Panicoideae</taxon>
        <taxon>Andropogonodae</taxon>
        <taxon>Paspaleae</taxon>
        <taxon>Paspalinae</taxon>
        <taxon>Paspalum</taxon>
    </lineage>
</organism>
<dbReference type="PANTHER" id="PTHR15503">
    <property type="entry name" value="LDOC1 RELATED"/>
    <property type="match status" value="1"/>
</dbReference>
<evidence type="ECO:0000313" key="3">
    <source>
        <dbReference type="Proteomes" id="UP001341281"/>
    </source>
</evidence>